<dbReference type="Pfam" id="PF04993">
    <property type="entry name" value="TfoX_N"/>
    <property type="match status" value="1"/>
</dbReference>
<comment type="caution">
    <text evidence="2">The sequence shown here is derived from an EMBL/GenBank/DDBJ whole genome shotgun (WGS) entry which is preliminary data.</text>
</comment>
<evidence type="ECO:0000313" key="3">
    <source>
        <dbReference type="Proteomes" id="UP001344906"/>
    </source>
</evidence>
<dbReference type="Proteomes" id="UP001344906">
    <property type="component" value="Unassembled WGS sequence"/>
</dbReference>
<accession>A0ABQ6FM91</accession>
<gene>
    <name evidence="2" type="ORF">KDH_07600</name>
</gene>
<dbReference type="Gene3D" id="3.30.1460.30">
    <property type="entry name" value="YgaC/TfoX-N like chaperone"/>
    <property type="match status" value="1"/>
</dbReference>
<organism evidence="2 3">
    <name type="scientific">Dictyobacter halimunensis</name>
    <dbReference type="NCBI Taxonomy" id="3026934"/>
    <lineage>
        <taxon>Bacteria</taxon>
        <taxon>Bacillati</taxon>
        <taxon>Chloroflexota</taxon>
        <taxon>Ktedonobacteria</taxon>
        <taxon>Ktedonobacterales</taxon>
        <taxon>Dictyobacteraceae</taxon>
        <taxon>Dictyobacter</taxon>
    </lineage>
</organism>
<dbReference type="SUPFAM" id="SSF159894">
    <property type="entry name" value="YgaC/TfoX-N like"/>
    <property type="match status" value="1"/>
</dbReference>
<sequence length="109" mass="12121">MAYSETLADEIRHALAHLPAVREQKMIGGLSFMVNGKMCVSVFGDDDVLLRCDPAVADDLVKKGASYAEMKGKPMSKGWLHIRSSDMQNQEDLDYWIGAALDYNKKIAQ</sequence>
<evidence type="ECO:0000259" key="1">
    <source>
        <dbReference type="Pfam" id="PF04993"/>
    </source>
</evidence>
<evidence type="ECO:0000313" key="2">
    <source>
        <dbReference type="EMBL" id="GLV53909.1"/>
    </source>
</evidence>
<dbReference type="EMBL" id="BSRI01000001">
    <property type="protein sequence ID" value="GLV53909.1"/>
    <property type="molecule type" value="Genomic_DNA"/>
</dbReference>
<protein>
    <recommendedName>
        <fullName evidence="1">TfoX N-terminal domain-containing protein</fullName>
    </recommendedName>
</protein>
<dbReference type="InterPro" id="IPR007076">
    <property type="entry name" value="TfoX_N"/>
</dbReference>
<name>A0ABQ6FM91_9CHLR</name>
<reference evidence="2 3" key="1">
    <citation type="submission" date="2023-02" db="EMBL/GenBank/DDBJ databases">
        <title>Dictyobacter halimunensis sp. nov., a new member of the class Ktedonobacteria from forest soil in a geothermal area.</title>
        <authorList>
            <person name="Rachmania M.K."/>
            <person name="Ningsih F."/>
            <person name="Sakai Y."/>
            <person name="Yabe S."/>
            <person name="Yokota A."/>
            <person name="Sjamsuridzal W."/>
        </authorList>
    </citation>
    <scope>NUCLEOTIDE SEQUENCE [LARGE SCALE GENOMIC DNA]</scope>
    <source>
        <strain evidence="2 3">S3.2.2.5</strain>
    </source>
</reference>
<dbReference type="RefSeq" id="WP_338247632.1">
    <property type="nucleotide sequence ID" value="NZ_BSRI01000001.1"/>
</dbReference>
<feature type="domain" description="TfoX N-terminal" evidence="1">
    <location>
        <begin position="14"/>
        <end position="102"/>
    </location>
</feature>
<proteinExistence type="predicted"/>
<keyword evidence="3" id="KW-1185">Reference proteome</keyword>